<keyword evidence="5 6" id="KW-0472">Membrane</keyword>
<dbReference type="InterPro" id="IPR036259">
    <property type="entry name" value="MFS_trans_sf"/>
</dbReference>
<feature type="transmembrane region" description="Helical" evidence="6">
    <location>
        <begin position="260"/>
        <end position="282"/>
    </location>
</feature>
<feature type="transmembrane region" description="Helical" evidence="6">
    <location>
        <begin position="339"/>
        <end position="359"/>
    </location>
</feature>
<dbReference type="InterPro" id="IPR020846">
    <property type="entry name" value="MFS_dom"/>
</dbReference>
<feature type="transmembrane region" description="Helical" evidence="6">
    <location>
        <begin position="371"/>
        <end position="390"/>
    </location>
</feature>
<keyword evidence="4 6" id="KW-1133">Transmembrane helix</keyword>
<evidence type="ECO:0000313" key="8">
    <source>
        <dbReference type="EMBL" id="EGE46924.1"/>
    </source>
</evidence>
<feature type="transmembrane region" description="Helical" evidence="6">
    <location>
        <begin position="302"/>
        <end position="327"/>
    </location>
</feature>
<dbReference type="InterPro" id="IPR011701">
    <property type="entry name" value="MFS"/>
</dbReference>
<dbReference type="PANTHER" id="PTHR43124:SF3">
    <property type="entry name" value="CHLORAMPHENICOL EFFLUX PUMP RV0191"/>
    <property type="match status" value="1"/>
</dbReference>
<feature type="transmembrane region" description="Helical" evidence="6">
    <location>
        <begin position="430"/>
        <end position="450"/>
    </location>
</feature>
<dbReference type="Proteomes" id="UP000018454">
    <property type="component" value="Unassembled WGS sequence"/>
</dbReference>
<dbReference type="AlphaFoldDB" id="F1YWC2"/>
<evidence type="ECO:0000313" key="9">
    <source>
        <dbReference type="Proteomes" id="UP000018454"/>
    </source>
</evidence>
<feature type="transmembrane region" description="Helical" evidence="6">
    <location>
        <begin position="396"/>
        <end position="418"/>
    </location>
</feature>
<dbReference type="GO" id="GO:0022857">
    <property type="term" value="F:transmembrane transporter activity"/>
    <property type="evidence" value="ECO:0007669"/>
    <property type="project" value="InterPro"/>
</dbReference>
<dbReference type="EMBL" id="AEUP01000036">
    <property type="protein sequence ID" value="EGE46924.1"/>
    <property type="molecule type" value="Genomic_DNA"/>
</dbReference>
<evidence type="ECO:0000256" key="1">
    <source>
        <dbReference type="ARBA" id="ARBA00004651"/>
    </source>
</evidence>
<dbReference type="InterPro" id="IPR050189">
    <property type="entry name" value="MFS_Efflux_Transporters"/>
</dbReference>
<keyword evidence="3 6" id="KW-0812">Transmembrane</keyword>
<accession>F1YWC2</accession>
<organism evidence="8 9">
    <name type="scientific">Acetobacter pomorum DM001</name>
    <dbReference type="NCBI Taxonomy" id="945681"/>
    <lineage>
        <taxon>Bacteria</taxon>
        <taxon>Pseudomonadati</taxon>
        <taxon>Pseudomonadota</taxon>
        <taxon>Alphaproteobacteria</taxon>
        <taxon>Acetobacterales</taxon>
        <taxon>Acetobacteraceae</taxon>
        <taxon>Acetobacter</taxon>
    </lineage>
</organism>
<evidence type="ECO:0000256" key="4">
    <source>
        <dbReference type="ARBA" id="ARBA00022989"/>
    </source>
</evidence>
<dbReference type="PANTHER" id="PTHR43124">
    <property type="entry name" value="PURINE EFFLUX PUMP PBUE"/>
    <property type="match status" value="1"/>
</dbReference>
<sequence>MVTGMVRPSAASCHFPATNSCVRISFSDIYISQAERADIHHGAFVRIFLLTPFYVLPCKKKEVYTPQRIMASYPVQFHTGRAIILQTLSCISRKPMLFKTLSGQTIIGLCALFAATFTAITSEVAPVGLLIDMANSFHITEGKAGLAVSAYALVVALAAVPLTILTARINRKTLMLWALIGYIASNLIAALAPTFAILCLGRAVGGAAHALMMSIVSAYAAHLVPPRMTGRAISFVFGGTSLGSVLGVPGTAAIGQLAGWRVSMMVVTGLAAILTVCIAFFLPKVNASSSSVHLPSFRTPGVARVFAVVITVNTLFFLGHNLLYTYVSPLLMSHGLPESALSIALLVTGGVSILGLWAAGQMVDSKPALGLLVAGLITACGMGALCGSLLSGWSAVAAVGLWCAGYAALIPVIMSGAIRSRATTADIAGAAVNASSNVGILFGSAAGGMILNTAGLSVLPPMAVGIVIMATALGLCSPVAFPRVLHDHSESES</sequence>
<evidence type="ECO:0000256" key="5">
    <source>
        <dbReference type="ARBA" id="ARBA00023136"/>
    </source>
</evidence>
<proteinExistence type="predicted"/>
<comment type="subcellular location">
    <subcellularLocation>
        <location evidence="1">Cell membrane</location>
        <topology evidence="1">Multi-pass membrane protein</topology>
    </subcellularLocation>
</comment>
<name>F1YWC2_9PROT</name>
<feature type="transmembrane region" description="Helical" evidence="6">
    <location>
        <begin position="462"/>
        <end position="481"/>
    </location>
</feature>
<dbReference type="SUPFAM" id="SSF103473">
    <property type="entry name" value="MFS general substrate transporter"/>
    <property type="match status" value="1"/>
</dbReference>
<dbReference type="CDD" id="cd17324">
    <property type="entry name" value="MFS_NepI_like"/>
    <property type="match status" value="1"/>
</dbReference>
<feature type="transmembrane region" description="Helical" evidence="6">
    <location>
        <begin position="203"/>
        <end position="221"/>
    </location>
</feature>
<evidence type="ECO:0000256" key="2">
    <source>
        <dbReference type="ARBA" id="ARBA00022475"/>
    </source>
</evidence>
<keyword evidence="2" id="KW-1003">Cell membrane</keyword>
<evidence type="ECO:0000259" key="7">
    <source>
        <dbReference type="PROSITE" id="PS50850"/>
    </source>
</evidence>
<comment type="caution">
    <text evidence="8">The sequence shown here is derived from an EMBL/GenBank/DDBJ whole genome shotgun (WGS) entry which is preliminary data.</text>
</comment>
<feature type="transmembrane region" description="Helical" evidence="6">
    <location>
        <begin position="174"/>
        <end position="197"/>
    </location>
</feature>
<dbReference type="Pfam" id="PF07690">
    <property type="entry name" value="MFS_1"/>
    <property type="match status" value="1"/>
</dbReference>
<feature type="transmembrane region" description="Helical" evidence="6">
    <location>
        <begin position="144"/>
        <end position="167"/>
    </location>
</feature>
<feature type="transmembrane region" description="Helical" evidence="6">
    <location>
        <begin position="101"/>
        <end position="124"/>
    </location>
</feature>
<evidence type="ECO:0000256" key="3">
    <source>
        <dbReference type="ARBA" id="ARBA00022692"/>
    </source>
</evidence>
<feature type="domain" description="Major facilitator superfamily (MFS) profile" evidence="7">
    <location>
        <begin position="107"/>
        <end position="489"/>
    </location>
</feature>
<reference evidence="8 9" key="1">
    <citation type="journal article" date="2011" name="Science">
        <title>Drosophila microbiome modulates host developmental and metabolic homeostasis via insulin signaling.</title>
        <authorList>
            <person name="Shin S.C."/>
            <person name="Kim S.H."/>
            <person name="You H."/>
            <person name="Kim B."/>
            <person name="Kim A.C."/>
            <person name="Lee K.A."/>
            <person name="Yoon J.H."/>
            <person name="Ryu J.H."/>
            <person name="Lee W.J."/>
        </authorList>
    </citation>
    <scope>NUCLEOTIDE SEQUENCE [LARGE SCALE GENOMIC DNA]</scope>
    <source>
        <strain evidence="8 9">DM001</strain>
    </source>
</reference>
<dbReference type="GO" id="GO:0005886">
    <property type="term" value="C:plasma membrane"/>
    <property type="evidence" value="ECO:0007669"/>
    <property type="project" value="UniProtKB-SubCell"/>
</dbReference>
<dbReference type="PROSITE" id="PS50850">
    <property type="entry name" value="MFS"/>
    <property type="match status" value="1"/>
</dbReference>
<dbReference type="Gene3D" id="1.20.1250.20">
    <property type="entry name" value="MFS general substrate transporter like domains"/>
    <property type="match status" value="1"/>
</dbReference>
<evidence type="ECO:0000256" key="6">
    <source>
        <dbReference type="SAM" id="Phobius"/>
    </source>
</evidence>
<gene>
    <name evidence="8" type="primary">sotB</name>
    <name evidence="8" type="ORF">APO_2534</name>
</gene>
<feature type="transmembrane region" description="Helical" evidence="6">
    <location>
        <begin position="233"/>
        <end position="254"/>
    </location>
</feature>
<protein>
    <submittedName>
        <fullName evidence="8">Putative sugar efflux transporter</fullName>
    </submittedName>
</protein>